<proteinExistence type="predicted"/>
<feature type="domain" description="HNH nuclease" evidence="1">
    <location>
        <begin position="97"/>
        <end position="141"/>
    </location>
</feature>
<evidence type="ECO:0000313" key="2">
    <source>
        <dbReference type="EMBL" id="ABR50129.1"/>
    </source>
</evidence>
<dbReference type="Pfam" id="PF13392">
    <property type="entry name" value="HNH_3"/>
    <property type="match status" value="1"/>
</dbReference>
<reference evidence="3" key="1">
    <citation type="journal article" date="2016" name="Genome Announc.">
        <title>Complete genome sequence of Alkaliphilus metalliredigens strain QYMF, an alkaliphilic and metal-reducing bacterium isolated from borax-contaminated leachate ponds.</title>
        <authorList>
            <person name="Hwang C."/>
            <person name="Copeland A."/>
            <person name="Lucas S."/>
            <person name="Lapidus A."/>
            <person name="Barry K."/>
            <person name="Detter J.C."/>
            <person name="Glavina Del Rio T."/>
            <person name="Hammon N."/>
            <person name="Israni S."/>
            <person name="Dalin E."/>
            <person name="Tice H."/>
            <person name="Pitluck S."/>
            <person name="Chertkov O."/>
            <person name="Brettin T."/>
            <person name="Bruce D."/>
            <person name="Han C."/>
            <person name="Schmutz J."/>
            <person name="Larimer F."/>
            <person name="Land M.L."/>
            <person name="Hauser L."/>
            <person name="Kyrpides N."/>
            <person name="Mikhailova N."/>
            <person name="Ye Q."/>
            <person name="Zhou J."/>
            <person name="Richardson P."/>
            <person name="Fields M.W."/>
        </authorList>
    </citation>
    <scope>NUCLEOTIDE SEQUENCE [LARGE SCALE GENOMIC DNA]</scope>
    <source>
        <strain evidence="3">QYMF</strain>
    </source>
</reference>
<dbReference type="InterPro" id="IPR044925">
    <property type="entry name" value="His-Me_finger_sf"/>
</dbReference>
<gene>
    <name evidence="2" type="ordered locus">Amet_4047</name>
</gene>
<dbReference type="GO" id="GO:0004519">
    <property type="term" value="F:endonuclease activity"/>
    <property type="evidence" value="ECO:0007669"/>
    <property type="project" value="UniProtKB-KW"/>
</dbReference>
<protein>
    <submittedName>
        <fullName evidence="2">HNH endonuclease</fullName>
    </submittedName>
</protein>
<keyword evidence="2" id="KW-0255">Endonuclease</keyword>
<dbReference type="STRING" id="293826.Amet_4047"/>
<name>A6TVB1_ALKMQ</name>
<evidence type="ECO:0000259" key="1">
    <source>
        <dbReference type="Pfam" id="PF13392"/>
    </source>
</evidence>
<dbReference type="EMBL" id="CP000724">
    <property type="protein sequence ID" value="ABR50129.1"/>
    <property type="molecule type" value="Genomic_DNA"/>
</dbReference>
<dbReference type="OrthoDB" id="6631788at2"/>
<dbReference type="HOGENOM" id="CLU_134225_0_0_9"/>
<dbReference type="Gene3D" id="3.90.75.20">
    <property type="match status" value="1"/>
</dbReference>
<dbReference type="KEGG" id="amt:Amet_4047"/>
<sequence length="169" mass="19989">MKLKIECNWCGKEIYKYPSQIKKHNFCSRKCLSDFSNKIINPTGYHELKDYTNMSEHFSELNRKLNPTKMTKEMRAKIRKARLGTGEGKTYTKYYGRHAHRVVAEQKLGRKLKKNEVVHHIDGNRRNNDPDNLMVFSSSSDHMRYHAQIRKFFDKGEIPLKVIEEVMPL</sequence>
<dbReference type="eggNOG" id="ENOG5032R8G">
    <property type="taxonomic scope" value="Bacteria"/>
</dbReference>
<dbReference type="RefSeq" id="WP_012065080.1">
    <property type="nucleotide sequence ID" value="NC_009633.1"/>
</dbReference>
<keyword evidence="2" id="KW-0540">Nuclease</keyword>
<evidence type="ECO:0000313" key="3">
    <source>
        <dbReference type="Proteomes" id="UP000001572"/>
    </source>
</evidence>
<organism evidence="2 3">
    <name type="scientific">Alkaliphilus metalliredigens (strain QYMF)</name>
    <dbReference type="NCBI Taxonomy" id="293826"/>
    <lineage>
        <taxon>Bacteria</taxon>
        <taxon>Bacillati</taxon>
        <taxon>Bacillota</taxon>
        <taxon>Clostridia</taxon>
        <taxon>Peptostreptococcales</taxon>
        <taxon>Natronincolaceae</taxon>
        <taxon>Alkaliphilus</taxon>
    </lineage>
</organism>
<accession>A6TVB1</accession>
<dbReference type="AlphaFoldDB" id="A6TVB1"/>
<dbReference type="InterPro" id="IPR003615">
    <property type="entry name" value="HNH_nuc"/>
</dbReference>
<dbReference type="SUPFAM" id="SSF54060">
    <property type="entry name" value="His-Me finger endonucleases"/>
    <property type="match status" value="1"/>
</dbReference>
<keyword evidence="2" id="KW-0378">Hydrolase</keyword>
<keyword evidence="3" id="KW-1185">Reference proteome</keyword>
<dbReference type="Proteomes" id="UP000001572">
    <property type="component" value="Chromosome"/>
</dbReference>